<dbReference type="AlphaFoldDB" id="W9YZD8"/>
<evidence type="ECO:0008006" key="7">
    <source>
        <dbReference type="Google" id="ProtNLM"/>
    </source>
</evidence>
<evidence type="ECO:0000256" key="4">
    <source>
        <dbReference type="SAM" id="Phobius"/>
    </source>
</evidence>
<sequence>MTTDWDSPLIQIFRLRTWNSIRNIDILTSFILGRPKSLPPVRHDTNEMEMAREAAPEDTQSAFTAILKGSSLLEDIVNKLSKGNMLHVPTAEGLLEQLRQWIRALPPTLRQFTSTSGDGSCLDFADRQLLAGNIHLSCVYYFAVILITRPFLIAYLMSRLRGRAPDQLISDPEEATDVRIKNNTVSKLAQVCVSSAVYMADTCAKAKASNFTFGNLCMLKAWIFGAGLVLGFSKFAGEPRRDIEDAFEGACGVLQSIGASSAQARLYHEILTSLAEAVRKYHNRVSGEVSQTVERYIDKILILDVPRDAGQHHSSVSSTFTNGNLNEPQLAGATSNAHGNVFAVNAEYNMEGAQTLVDMAVYGGIQGEWGEFDLQLANDFMVDVEPFEKLFYSVE</sequence>
<protein>
    <recommendedName>
        <fullName evidence="7">Transcription factor domain-containing protein</fullName>
    </recommendedName>
</protein>
<dbReference type="GO" id="GO:0005634">
    <property type="term" value="C:nucleus"/>
    <property type="evidence" value="ECO:0007669"/>
    <property type="project" value="TreeGrafter"/>
</dbReference>
<dbReference type="InterPro" id="IPR051127">
    <property type="entry name" value="Fungal_SecMet_Regulators"/>
</dbReference>
<evidence type="ECO:0000256" key="1">
    <source>
        <dbReference type="ARBA" id="ARBA00023015"/>
    </source>
</evidence>
<keyword evidence="4" id="KW-1133">Transmembrane helix</keyword>
<proteinExistence type="predicted"/>
<keyword evidence="6" id="KW-1185">Reference proteome</keyword>
<dbReference type="GO" id="GO:0000978">
    <property type="term" value="F:RNA polymerase II cis-regulatory region sequence-specific DNA binding"/>
    <property type="evidence" value="ECO:0007669"/>
    <property type="project" value="TreeGrafter"/>
</dbReference>
<evidence type="ECO:0000313" key="5">
    <source>
        <dbReference type="EMBL" id="EXJ87664.1"/>
    </source>
</evidence>
<dbReference type="Proteomes" id="UP000019484">
    <property type="component" value="Unassembled WGS sequence"/>
</dbReference>
<accession>W9YZD8</accession>
<name>W9YZD8_9EURO</name>
<keyword evidence="3" id="KW-0539">Nucleus</keyword>
<evidence type="ECO:0000313" key="6">
    <source>
        <dbReference type="Proteomes" id="UP000019484"/>
    </source>
</evidence>
<dbReference type="HOGENOM" id="CLU_698288_0_0_1"/>
<organism evidence="5 6">
    <name type="scientific">Capronia coronata CBS 617.96</name>
    <dbReference type="NCBI Taxonomy" id="1182541"/>
    <lineage>
        <taxon>Eukaryota</taxon>
        <taxon>Fungi</taxon>
        <taxon>Dikarya</taxon>
        <taxon>Ascomycota</taxon>
        <taxon>Pezizomycotina</taxon>
        <taxon>Eurotiomycetes</taxon>
        <taxon>Chaetothyriomycetidae</taxon>
        <taxon>Chaetothyriales</taxon>
        <taxon>Herpotrichiellaceae</taxon>
        <taxon>Capronia</taxon>
    </lineage>
</organism>
<evidence type="ECO:0000256" key="3">
    <source>
        <dbReference type="ARBA" id="ARBA00023242"/>
    </source>
</evidence>
<gene>
    <name evidence="5" type="ORF">A1O1_04588</name>
</gene>
<dbReference type="EMBL" id="AMWN01000004">
    <property type="protein sequence ID" value="EXJ87664.1"/>
    <property type="molecule type" value="Genomic_DNA"/>
</dbReference>
<dbReference type="eggNOG" id="ENOG502SKQD">
    <property type="taxonomic scope" value="Eukaryota"/>
</dbReference>
<keyword evidence="4" id="KW-0812">Transmembrane</keyword>
<feature type="transmembrane region" description="Helical" evidence="4">
    <location>
        <begin position="139"/>
        <end position="157"/>
    </location>
</feature>
<dbReference type="PANTHER" id="PTHR47424">
    <property type="entry name" value="REGULATORY PROTEIN GAL4"/>
    <property type="match status" value="1"/>
</dbReference>
<dbReference type="CDD" id="cd12148">
    <property type="entry name" value="fungal_TF_MHR"/>
    <property type="match status" value="1"/>
</dbReference>
<dbReference type="RefSeq" id="XP_007723670.1">
    <property type="nucleotide sequence ID" value="XM_007725480.1"/>
</dbReference>
<keyword evidence="2" id="KW-0804">Transcription</keyword>
<keyword evidence="1" id="KW-0805">Transcription regulation</keyword>
<dbReference type="OrthoDB" id="4064873at2759"/>
<keyword evidence="4" id="KW-0472">Membrane</keyword>
<dbReference type="GO" id="GO:0000435">
    <property type="term" value="P:positive regulation of transcription from RNA polymerase II promoter by galactose"/>
    <property type="evidence" value="ECO:0007669"/>
    <property type="project" value="TreeGrafter"/>
</dbReference>
<dbReference type="STRING" id="1182541.W9YZD8"/>
<evidence type="ECO:0000256" key="2">
    <source>
        <dbReference type="ARBA" id="ARBA00023163"/>
    </source>
</evidence>
<dbReference type="PANTHER" id="PTHR47424:SF9">
    <property type="entry name" value="TAH-2"/>
    <property type="match status" value="1"/>
</dbReference>
<dbReference type="GO" id="GO:0000981">
    <property type="term" value="F:DNA-binding transcription factor activity, RNA polymerase II-specific"/>
    <property type="evidence" value="ECO:0007669"/>
    <property type="project" value="TreeGrafter"/>
</dbReference>
<comment type="caution">
    <text evidence="5">The sequence shown here is derived from an EMBL/GenBank/DDBJ whole genome shotgun (WGS) entry which is preliminary data.</text>
</comment>
<dbReference type="GeneID" id="19159469"/>
<reference evidence="5 6" key="1">
    <citation type="submission" date="2013-03" db="EMBL/GenBank/DDBJ databases">
        <title>The Genome Sequence of Capronia coronata CBS 617.96.</title>
        <authorList>
            <consortium name="The Broad Institute Genomics Platform"/>
            <person name="Cuomo C."/>
            <person name="de Hoog S."/>
            <person name="Gorbushina A."/>
            <person name="Walker B."/>
            <person name="Young S.K."/>
            <person name="Zeng Q."/>
            <person name="Gargeya S."/>
            <person name="Fitzgerald M."/>
            <person name="Haas B."/>
            <person name="Abouelleil A."/>
            <person name="Allen A.W."/>
            <person name="Alvarado L."/>
            <person name="Arachchi H.M."/>
            <person name="Berlin A.M."/>
            <person name="Chapman S.B."/>
            <person name="Gainer-Dewar J."/>
            <person name="Goldberg J."/>
            <person name="Griggs A."/>
            <person name="Gujja S."/>
            <person name="Hansen M."/>
            <person name="Howarth C."/>
            <person name="Imamovic A."/>
            <person name="Ireland A."/>
            <person name="Larimer J."/>
            <person name="McCowan C."/>
            <person name="Murphy C."/>
            <person name="Pearson M."/>
            <person name="Poon T.W."/>
            <person name="Priest M."/>
            <person name="Roberts A."/>
            <person name="Saif S."/>
            <person name="Shea T."/>
            <person name="Sisk P."/>
            <person name="Sykes S."/>
            <person name="Wortman J."/>
            <person name="Nusbaum C."/>
            <person name="Birren B."/>
        </authorList>
    </citation>
    <scope>NUCLEOTIDE SEQUENCE [LARGE SCALE GENOMIC DNA]</scope>
    <source>
        <strain evidence="5 6">CBS 617.96</strain>
    </source>
</reference>